<feature type="domain" description="AB hydrolase-1" evidence="2">
    <location>
        <begin position="80"/>
        <end position="324"/>
    </location>
</feature>
<dbReference type="InterPro" id="IPR000073">
    <property type="entry name" value="AB_hydrolase_1"/>
</dbReference>
<dbReference type="SUPFAM" id="SSF53474">
    <property type="entry name" value="alpha/beta-Hydrolases"/>
    <property type="match status" value="1"/>
</dbReference>
<dbReference type="Proteomes" id="UP001140510">
    <property type="component" value="Unassembled WGS sequence"/>
</dbReference>
<dbReference type="Pfam" id="PF12697">
    <property type="entry name" value="Abhydrolase_6"/>
    <property type="match status" value="1"/>
</dbReference>
<feature type="non-terminal residue" evidence="3">
    <location>
        <position position="325"/>
    </location>
</feature>
<keyword evidence="4" id="KW-1185">Reference proteome</keyword>
<accession>A0A9W9D4Z1</accession>
<dbReference type="Gene3D" id="3.40.50.1820">
    <property type="entry name" value="alpha/beta hydrolase"/>
    <property type="match status" value="1"/>
</dbReference>
<dbReference type="PANTHER" id="PTHR43194:SF2">
    <property type="entry name" value="PEROXISOMAL MEMBRANE PROTEIN LPX1"/>
    <property type="match status" value="1"/>
</dbReference>
<sequence>MADQLVLPRPGATFEGRDPISGPSESSFTSTFGALLPPAKYITLPEGKAAYYFFPAADPATSPSISASPSRTPDNVPKKVLLIHGVQTPALGLFPLIAELRAAFPDTTFATLDLWGHGLSDTPFTPHEGALFHGLIDAVLQELGWKDQKGVGIVGYSFGAVLTMGYLCNYLKEEERRRFVESFVLVAPAGLVRRAWFNEQEKGWLSTQCPAEDEARAARFVVETLEGSPLPIAVPSDWQQKAEKGEVVAQAVKDWEMRIHPGHPASVVGVFRDGGVIDNDQLFIDARKLGLPALVVLGENDGLSTEKEIKGFGFDVEVVLGAGHA</sequence>
<reference evidence="3" key="1">
    <citation type="submission" date="2022-10" db="EMBL/GenBank/DDBJ databases">
        <title>Tapping the CABI collections for fungal endophytes: first genome assemblies for Collariella, Neodidymelliopsis, Ascochyta clinopodiicola, Didymella pomorum, Didymosphaeria variabile, Neocosmospora piperis and Neocucurbitaria cava.</title>
        <authorList>
            <person name="Hill R."/>
        </authorList>
    </citation>
    <scope>NUCLEOTIDE SEQUENCE</scope>
    <source>
        <strain evidence="3">IMI 355091</strain>
    </source>
</reference>
<dbReference type="InterPro" id="IPR050228">
    <property type="entry name" value="Carboxylesterase_BioH"/>
</dbReference>
<dbReference type="OrthoDB" id="408373at2759"/>
<dbReference type="PANTHER" id="PTHR43194">
    <property type="entry name" value="HYDROLASE ALPHA/BETA FOLD FAMILY"/>
    <property type="match status" value="1"/>
</dbReference>
<feature type="region of interest" description="Disordered" evidence="1">
    <location>
        <begin position="1"/>
        <end position="25"/>
    </location>
</feature>
<dbReference type="InterPro" id="IPR029058">
    <property type="entry name" value="AB_hydrolase_fold"/>
</dbReference>
<dbReference type="AlphaFoldDB" id="A0A9W9D4Z1"/>
<evidence type="ECO:0000313" key="3">
    <source>
        <dbReference type="EMBL" id="KAJ4400173.1"/>
    </source>
</evidence>
<comment type="caution">
    <text evidence="3">The sequence shown here is derived from an EMBL/GenBank/DDBJ whole genome shotgun (WGS) entry which is preliminary data.</text>
</comment>
<organism evidence="3 4">
    <name type="scientific">Didymella pomorum</name>
    <dbReference type="NCBI Taxonomy" id="749634"/>
    <lineage>
        <taxon>Eukaryota</taxon>
        <taxon>Fungi</taxon>
        <taxon>Dikarya</taxon>
        <taxon>Ascomycota</taxon>
        <taxon>Pezizomycotina</taxon>
        <taxon>Dothideomycetes</taxon>
        <taxon>Pleosporomycetidae</taxon>
        <taxon>Pleosporales</taxon>
        <taxon>Pleosporineae</taxon>
        <taxon>Didymellaceae</taxon>
        <taxon>Didymella</taxon>
    </lineage>
</organism>
<protein>
    <recommendedName>
        <fullName evidence="2">AB hydrolase-1 domain-containing protein</fullName>
    </recommendedName>
</protein>
<evidence type="ECO:0000313" key="4">
    <source>
        <dbReference type="Proteomes" id="UP001140510"/>
    </source>
</evidence>
<dbReference type="EMBL" id="JAPEVA010000093">
    <property type="protein sequence ID" value="KAJ4400173.1"/>
    <property type="molecule type" value="Genomic_DNA"/>
</dbReference>
<evidence type="ECO:0000259" key="2">
    <source>
        <dbReference type="Pfam" id="PF12697"/>
    </source>
</evidence>
<proteinExistence type="predicted"/>
<evidence type="ECO:0000256" key="1">
    <source>
        <dbReference type="SAM" id="MobiDB-lite"/>
    </source>
</evidence>
<gene>
    <name evidence="3" type="ORF">N0V91_008851</name>
</gene>
<name>A0A9W9D4Z1_9PLEO</name>